<dbReference type="EMBL" id="DF237328">
    <property type="protein sequence ID" value="GAQ87813.1"/>
    <property type="molecule type" value="Genomic_DNA"/>
</dbReference>
<evidence type="ECO:0000313" key="2">
    <source>
        <dbReference type="Proteomes" id="UP000054558"/>
    </source>
</evidence>
<organism evidence="1 2">
    <name type="scientific">Klebsormidium nitens</name>
    <name type="common">Green alga</name>
    <name type="synonym">Ulothrix nitens</name>
    <dbReference type="NCBI Taxonomy" id="105231"/>
    <lineage>
        <taxon>Eukaryota</taxon>
        <taxon>Viridiplantae</taxon>
        <taxon>Streptophyta</taxon>
        <taxon>Klebsormidiophyceae</taxon>
        <taxon>Klebsormidiales</taxon>
        <taxon>Klebsormidiaceae</taxon>
        <taxon>Klebsormidium</taxon>
    </lineage>
</organism>
<evidence type="ECO:0000313" key="1">
    <source>
        <dbReference type="EMBL" id="GAQ87813.1"/>
    </source>
</evidence>
<protein>
    <submittedName>
        <fullName evidence="1">Uncharacterized protein</fullName>
    </submittedName>
</protein>
<proteinExistence type="predicted"/>
<dbReference type="Proteomes" id="UP000054558">
    <property type="component" value="Unassembled WGS sequence"/>
</dbReference>
<dbReference type="OMA" id="ADFPTIG"/>
<sequence>LEGASMTNHIFEGFMKRGEHQDVLQPDVLDKLRKKFGQDADCSKKQWADLGTTRPADFPTIGDEVTSRIVRKQFPQVQLYVADEASARFYLSFRGPQPILEACVVVESILQFVSMKREGLSIHLFQPLIVPPSEPDVSAPEVSFACLTPPLVSPHQMSRRYWEGVKDMIGRTFDPLSRLRMKDIMVDMLRNPDLRGGFSDYDDIRAEFAWEGVSDVLTQLEELNV</sequence>
<dbReference type="AlphaFoldDB" id="A0A1Y1IB81"/>
<feature type="non-terminal residue" evidence="1">
    <location>
        <position position="1"/>
    </location>
</feature>
<name>A0A1Y1IB81_KLENI</name>
<reference evidence="1 2" key="1">
    <citation type="journal article" date="2014" name="Nat. Commun.">
        <title>Klebsormidium flaccidum genome reveals primary factors for plant terrestrial adaptation.</title>
        <authorList>
            <person name="Hori K."/>
            <person name="Maruyama F."/>
            <person name="Fujisawa T."/>
            <person name="Togashi T."/>
            <person name="Yamamoto N."/>
            <person name="Seo M."/>
            <person name="Sato S."/>
            <person name="Yamada T."/>
            <person name="Mori H."/>
            <person name="Tajima N."/>
            <person name="Moriyama T."/>
            <person name="Ikeuchi M."/>
            <person name="Watanabe M."/>
            <person name="Wada H."/>
            <person name="Kobayashi K."/>
            <person name="Saito M."/>
            <person name="Masuda T."/>
            <person name="Sasaki-Sekimoto Y."/>
            <person name="Mashiguchi K."/>
            <person name="Awai K."/>
            <person name="Shimojima M."/>
            <person name="Masuda S."/>
            <person name="Iwai M."/>
            <person name="Nobusawa T."/>
            <person name="Narise T."/>
            <person name="Kondo S."/>
            <person name="Saito H."/>
            <person name="Sato R."/>
            <person name="Murakawa M."/>
            <person name="Ihara Y."/>
            <person name="Oshima-Yamada Y."/>
            <person name="Ohtaka K."/>
            <person name="Satoh M."/>
            <person name="Sonobe K."/>
            <person name="Ishii M."/>
            <person name="Ohtani R."/>
            <person name="Kanamori-Sato M."/>
            <person name="Honoki R."/>
            <person name="Miyazaki D."/>
            <person name="Mochizuki H."/>
            <person name="Umetsu J."/>
            <person name="Higashi K."/>
            <person name="Shibata D."/>
            <person name="Kamiya Y."/>
            <person name="Sato N."/>
            <person name="Nakamura Y."/>
            <person name="Tabata S."/>
            <person name="Ida S."/>
            <person name="Kurokawa K."/>
            <person name="Ohta H."/>
        </authorList>
    </citation>
    <scope>NUCLEOTIDE SEQUENCE [LARGE SCALE GENOMIC DNA]</scope>
    <source>
        <strain evidence="1 2">NIES-2285</strain>
    </source>
</reference>
<gene>
    <name evidence="1" type="ORF">KFL_003790010</name>
</gene>
<keyword evidence="2" id="KW-1185">Reference proteome</keyword>
<accession>A0A1Y1IB81</accession>